<reference evidence="3" key="5">
    <citation type="submission" date="2015-06" db="UniProtKB">
        <authorList>
            <consortium name="EnsemblFungi"/>
        </authorList>
    </citation>
    <scope>IDENTIFICATION</scope>
    <source>
        <strain evidence="3">ATCC 64411</strain>
    </source>
</reference>
<evidence type="ECO:0000313" key="4">
    <source>
        <dbReference type="Proteomes" id="UP000011715"/>
    </source>
</evidence>
<dbReference type="Proteomes" id="UP000011715">
    <property type="component" value="Unassembled WGS sequence"/>
</dbReference>
<reference evidence="2" key="3">
    <citation type="submission" date="2011-03" db="EMBL/GenBank/DDBJ databases">
        <title>Annotation of Magnaporthe poae ATCC 64411.</title>
        <authorList>
            <person name="Ma L.-J."/>
            <person name="Dead R."/>
            <person name="Young S.K."/>
            <person name="Zeng Q."/>
            <person name="Gargeya S."/>
            <person name="Fitzgerald M."/>
            <person name="Haas B."/>
            <person name="Abouelleil A."/>
            <person name="Alvarado L."/>
            <person name="Arachchi H.M."/>
            <person name="Berlin A."/>
            <person name="Brown A."/>
            <person name="Chapman S.B."/>
            <person name="Chen Z."/>
            <person name="Dunbar C."/>
            <person name="Freedman E."/>
            <person name="Gearin G."/>
            <person name="Gellesch M."/>
            <person name="Goldberg J."/>
            <person name="Griggs A."/>
            <person name="Gujja S."/>
            <person name="Heiman D."/>
            <person name="Howarth C."/>
            <person name="Larson L."/>
            <person name="Lui A."/>
            <person name="MacDonald P.J.P."/>
            <person name="Mehta T."/>
            <person name="Montmayeur A."/>
            <person name="Murphy C."/>
            <person name="Neiman D."/>
            <person name="Pearson M."/>
            <person name="Priest M."/>
            <person name="Roberts A."/>
            <person name="Saif S."/>
            <person name="Shea T."/>
            <person name="Shenoy N."/>
            <person name="Sisk P."/>
            <person name="Stolte C."/>
            <person name="Sykes S."/>
            <person name="Yandava C."/>
            <person name="Wortman J."/>
            <person name="Nusbaum C."/>
            <person name="Birren B."/>
        </authorList>
    </citation>
    <scope>NUCLEOTIDE SEQUENCE</scope>
    <source>
        <strain evidence="2">ATCC 64411</strain>
    </source>
</reference>
<dbReference type="EMBL" id="GL876974">
    <property type="protein sequence ID" value="KLU90233.1"/>
    <property type="molecule type" value="Genomic_DNA"/>
</dbReference>
<reference evidence="4" key="2">
    <citation type="submission" date="2010-05" db="EMBL/GenBank/DDBJ databases">
        <title>The genome sequence of Magnaporthe poae strain ATCC 64411.</title>
        <authorList>
            <person name="Ma L.-J."/>
            <person name="Dead R."/>
            <person name="Young S."/>
            <person name="Zeng Q."/>
            <person name="Koehrsen M."/>
            <person name="Alvarado L."/>
            <person name="Berlin A."/>
            <person name="Chapman S.B."/>
            <person name="Chen Z."/>
            <person name="Freedman E."/>
            <person name="Gellesch M."/>
            <person name="Goldberg J."/>
            <person name="Griggs A."/>
            <person name="Gujja S."/>
            <person name="Heilman E.R."/>
            <person name="Heiman D."/>
            <person name="Hepburn T."/>
            <person name="Howarth C."/>
            <person name="Jen D."/>
            <person name="Larson L."/>
            <person name="Mehta T."/>
            <person name="Neiman D."/>
            <person name="Pearson M."/>
            <person name="Roberts A."/>
            <person name="Saif S."/>
            <person name="Shea T."/>
            <person name="Shenoy N."/>
            <person name="Sisk P."/>
            <person name="Stolte C."/>
            <person name="Sykes S."/>
            <person name="Walk T."/>
            <person name="White J."/>
            <person name="Yandava C."/>
            <person name="Haas B."/>
            <person name="Nusbaum C."/>
            <person name="Birren B."/>
        </authorList>
    </citation>
    <scope>NUCLEOTIDE SEQUENCE [LARGE SCALE GENOMIC DNA]</scope>
    <source>
        <strain evidence="4">ATCC 64411 / 73-15</strain>
    </source>
</reference>
<dbReference type="EnsemblFungi" id="MAPG_09197T0">
    <property type="protein sequence ID" value="MAPG_09197T0"/>
    <property type="gene ID" value="MAPG_09197"/>
</dbReference>
<sequence>MLYEPLLRMMRVDGTGITLWSESDSLSSLIRHHDSKLVHSLRVWRTRTRDFMTPTATEPRIPRRGHSKSSPSYQHNMTLPKV</sequence>
<evidence type="ECO:0000256" key="1">
    <source>
        <dbReference type="SAM" id="MobiDB-lite"/>
    </source>
</evidence>
<evidence type="ECO:0000313" key="3">
    <source>
        <dbReference type="EnsemblFungi" id="MAPG_09197T0"/>
    </source>
</evidence>
<feature type="region of interest" description="Disordered" evidence="1">
    <location>
        <begin position="53"/>
        <end position="82"/>
    </location>
</feature>
<name>A0A0C4E9B7_MAGP6</name>
<protein>
    <submittedName>
        <fullName evidence="2 3">Uncharacterized protein</fullName>
    </submittedName>
</protein>
<dbReference type="VEuPathDB" id="FungiDB:MAPG_09197"/>
<reference evidence="3" key="4">
    <citation type="journal article" date="2015" name="G3 (Bethesda)">
        <title>Genome sequences of three phytopathogenic species of the Magnaporthaceae family of fungi.</title>
        <authorList>
            <person name="Okagaki L.H."/>
            <person name="Nunes C.C."/>
            <person name="Sailsbery J."/>
            <person name="Clay B."/>
            <person name="Brown D."/>
            <person name="John T."/>
            <person name="Oh Y."/>
            <person name="Young N."/>
            <person name="Fitzgerald M."/>
            <person name="Haas B.J."/>
            <person name="Zeng Q."/>
            <person name="Young S."/>
            <person name="Adiconis X."/>
            <person name="Fan L."/>
            <person name="Levin J.Z."/>
            <person name="Mitchell T.K."/>
            <person name="Okubara P.A."/>
            <person name="Farman M.L."/>
            <person name="Kohn L.M."/>
            <person name="Birren B."/>
            <person name="Ma L.-J."/>
            <person name="Dean R.A."/>
        </authorList>
    </citation>
    <scope>NUCLEOTIDE SEQUENCE</scope>
    <source>
        <strain evidence="3">ATCC 64411 / 73-15</strain>
    </source>
</reference>
<dbReference type="EMBL" id="ADBL01002253">
    <property type="status" value="NOT_ANNOTATED_CDS"/>
    <property type="molecule type" value="Genomic_DNA"/>
</dbReference>
<proteinExistence type="predicted"/>
<keyword evidence="4" id="KW-1185">Reference proteome</keyword>
<evidence type="ECO:0000313" key="2">
    <source>
        <dbReference type="EMBL" id="KLU90233.1"/>
    </source>
</evidence>
<dbReference type="AlphaFoldDB" id="A0A0C4E9B7"/>
<accession>A0A0C4E9B7</accession>
<reference evidence="2" key="1">
    <citation type="submission" date="2010-05" db="EMBL/GenBank/DDBJ databases">
        <title>The Genome Sequence of Magnaporthe poae strain ATCC 64411.</title>
        <authorList>
            <consortium name="The Broad Institute Genome Sequencing Platform"/>
            <consortium name="Broad Institute Genome Sequencing Center for Infectious Disease"/>
            <person name="Ma L.-J."/>
            <person name="Dead R."/>
            <person name="Young S."/>
            <person name="Zeng Q."/>
            <person name="Koehrsen M."/>
            <person name="Alvarado L."/>
            <person name="Berlin A."/>
            <person name="Chapman S.B."/>
            <person name="Chen Z."/>
            <person name="Freedman E."/>
            <person name="Gellesch M."/>
            <person name="Goldberg J."/>
            <person name="Griggs A."/>
            <person name="Gujja S."/>
            <person name="Heilman E.R."/>
            <person name="Heiman D."/>
            <person name="Hepburn T."/>
            <person name="Howarth C."/>
            <person name="Jen D."/>
            <person name="Larson L."/>
            <person name="Mehta T."/>
            <person name="Neiman D."/>
            <person name="Pearson M."/>
            <person name="Roberts A."/>
            <person name="Saif S."/>
            <person name="Shea T."/>
            <person name="Shenoy N."/>
            <person name="Sisk P."/>
            <person name="Stolte C."/>
            <person name="Sykes S."/>
            <person name="Walk T."/>
            <person name="White J."/>
            <person name="Yandava C."/>
            <person name="Haas B."/>
            <person name="Nusbaum C."/>
            <person name="Birren B."/>
        </authorList>
    </citation>
    <scope>NUCLEOTIDE SEQUENCE</scope>
    <source>
        <strain evidence="2">ATCC 64411</strain>
    </source>
</reference>
<feature type="compositionally biased region" description="Polar residues" evidence="1">
    <location>
        <begin position="68"/>
        <end position="82"/>
    </location>
</feature>
<gene>
    <name evidence="2" type="ORF">MAPG_09197</name>
</gene>
<organism evidence="3 4">
    <name type="scientific">Magnaporthiopsis poae (strain ATCC 64411 / 73-15)</name>
    <name type="common">Kentucky bluegrass fungus</name>
    <name type="synonym">Magnaporthe poae</name>
    <dbReference type="NCBI Taxonomy" id="644358"/>
    <lineage>
        <taxon>Eukaryota</taxon>
        <taxon>Fungi</taxon>
        <taxon>Dikarya</taxon>
        <taxon>Ascomycota</taxon>
        <taxon>Pezizomycotina</taxon>
        <taxon>Sordariomycetes</taxon>
        <taxon>Sordariomycetidae</taxon>
        <taxon>Magnaporthales</taxon>
        <taxon>Magnaporthaceae</taxon>
        <taxon>Magnaporthiopsis</taxon>
    </lineage>
</organism>